<proteinExistence type="inferred from homology"/>
<name>A0A3B0TDT2_9ZZZZ</name>
<dbReference type="NCBIfam" id="TIGR00526">
    <property type="entry name" value="folB_dom"/>
    <property type="match status" value="1"/>
</dbReference>
<feature type="domain" description="Dihydroneopterin aldolase/epimerase" evidence="8">
    <location>
        <begin position="4"/>
        <end position="116"/>
    </location>
</feature>
<dbReference type="InterPro" id="IPR006156">
    <property type="entry name" value="Dihydroneopterin_aldolase"/>
</dbReference>
<evidence type="ECO:0000256" key="1">
    <source>
        <dbReference type="ARBA" id="ARBA00001353"/>
    </source>
</evidence>
<evidence type="ECO:0000256" key="2">
    <source>
        <dbReference type="ARBA" id="ARBA00005013"/>
    </source>
</evidence>
<dbReference type="PANTHER" id="PTHR42844">
    <property type="entry name" value="DIHYDRONEOPTERIN ALDOLASE 1-RELATED"/>
    <property type="match status" value="1"/>
</dbReference>
<dbReference type="SMART" id="SM00905">
    <property type="entry name" value="FolB"/>
    <property type="match status" value="1"/>
</dbReference>
<evidence type="ECO:0000259" key="8">
    <source>
        <dbReference type="SMART" id="SM00905"/>
    </source>
</evidence>
<dbReference type="InterPro" id="IPR006157">
    <property type="entry name" value="FolB_dom"/>
</dbReference>
<dbReference type="GO" id="GO:0005737">
    <property type="term" value="C:cytoplasm"/>
    <property type="evidence" value="ECO:0007669"/>
    <property type="project" value="TreeGrafter"/>
</dbReference>
<evidence type="ECO:0000256" key="5">
    <source>
        <dbReference type="ARBA" id="ARBA00022909"/>
    </source>
</evidence>
<evidence type="ECO:0000256" key="7">
    <source>
        <dbReference type="ARBA" id="ARBA00032903"/>
    </source>
</evidence>
<comment type="catalytic activity">
    <reaction evidence="1">
        <text>7,8-dihydroneopterin = 6-hydroxymethyl-7,8-dihydropterin + glycolaldehyde</text>
        <dbReference type="Rhea" id="RHEA:10540"/>
        <dbReference type="ChEBI" id="CHEBI:17001"/>
        <dbReference type="ChEBI" id="CHEBI:17071"/>
        <dbReference type="ChEBI" id="CHEBI:44841"/>
        <dbReference type="EC" id="4.1.2.25"/>
    </reaction>
</comment>
<keyword evidence="6" id="KW-0456">Lyase</keyword>
<dbReference type="Gene3D" id="3.30.1130.10">
    <property type="match status" value="1"/>
</dbReference>
<accession>A0A3B0TDT2</accession>
<dbReference type="GO" id="GO:0046656">
    <property type="term" value="P:folic acid biosynthetic process"/>
    <property type="evidence" value="ECO:0007669"/>
    <property type="project" value="UniProtKB-KW"/>
</dbReference>
<evidence type="ECO:0000313" key="9">
    <source>
        <dbReference type="EMBL" id="VAW14293.1"/>
    </source>
</evidence>
<comment type="pathway">
    <text evidence="2">Cofactor biosynthesis; tetrahydrofolate biosynthesis; 2-amino-4-hydroxy-6-hydroxymethyl-7,8-dihydropteridine diphosphate from 7,8-dihydroneopterin triphosphate: step 3/4.</text>
</comment>
<keyword evidence="5" id="KW-0289">Folate biosynthesis</keyword>
<evidence type="ECO:0000256" key="4">
    <source>
        <dbReference type="ARBA" id="ARBA00013043"/>
    </source>
</evidence>
<dbReference type="PANTHER" id="PTHR42844:SF1">
    <property type="entry name" value="DIHYDRONEOPTERIN ALDOLASE 1-RELATED"/>
    <property type="match status" value="1"/>
</dbReference>
<dbReference type="Pfam" id="PF02152">
    <property type="entry name" value="FolB"/>
    <property type="match status" value="1"/>
</dbReference>
<dbReference type="EMBL" id="UOEP01000035">
    <property type="protein sequence ID" value="VAW14293.1"/>
    <property type="molecule type" value="Genomic_DNA"/>
</dbReference>
<protein>
    <recommendedName>
        <fullName evidence="4">dihydroneopterin aldolase</fullName>
        <ecNumber evidence="4">4.1.2.25</ecNumber>
    </recommendedName>
    <alternativeName>
        <fullName evidence="7">7,8-dihydroneopterin aldolase</fullName>
    </alternativeName>
</protein>
<dbReference type="NCBIfam" id="TIGR00525">
    <property type="entry name" value="folB"/>
    <property type="match status" value="1"/>
</dbReference>
<evidence type="ECO:0000256" key="6">
    <source>
        <dbReference type="ARBA" id="ARBA00023239"/>
    </source>
</evidence>
<dbReference type="GO" id="GO:0004150">
    <property type="term" value="F:dihydroneopterin aldolase activity"/>
    <property type="evidence" value="ECO:0007669"/>
    <property type="project" value="UniProtKB-EC"/>
</dbReference>
<dbReference type="EC" id="4.1.2.25" evidence="4"/>
<evidence type="ECO:0000256" key="3">
    <source>
        <dbReference type="ARBA" id="ARBA00005708"/>
    </source>
</evidence>
<organism evidence="9">
    <name type="scientific">hydrothermal vent metagenome</name>
    <dbReference type="NCBI Taxonomy" id="652676"/>
    <lineage>
        <taxon>unclassified sequences</taxon>
        <taxon>metagenomes</taxon>
        <taxon>ecological metagenomes</taxon>
    </lineage>
</organism>
<dbReference type="SUPFAM" id="SSF55620">
    <property type="entry name" value="Tetrahydrobiopterin biosynthesis enzymes-like"/>
    <property type="match status" value="1"/>
</dbReference>
<gene>
    <name evidence="9" type="ORF">MNBD_BACTEROID01-414</name>
</gene>
<reference evidence="9" key="1">
    <citation type="submission" date="2018-06" db="EMBL/GenBank/DDBJ databases">
        <authorList>
            <person name="Zhirakovskaya E."/>
        </authorList>
    </citation>
    <scope>NUCLEOTIDE SEQUENCE</scope>
</reference>
<dbReference type="AlphaFoldDB" id="A0A3B0TDT2"/>
<comment type="similarity">
    <text evidence="3">Belongs to the DHNA family.</text>
</comment>
<dbReference type="InterPro" id="IPR043133">
    <property type="entry name" value="GTP-CH-I_C/QueF"/>
</dbReference>
<sequence>MGLIELEGMEFYASHGHFEAERIVGNKFIVHVSIKTNCSKAGDTDKLEDALNYQIVYNLVKAEMKVTSLLLENVAKRILDKIYARFPSIEEASVKVSKINPSMGGQIEKVSLTLTK</sequence>